<evidence type="ECO:0000313" key="1">
    <source>
        <dbReference type="EMBL" id="AYV84825.1"/>
    </source>
</evidence>
<dbReference type="EMBL" id="MK072424">
    <property type="protein sequence ID" value="AYV84825.1"/>
    <property type="molecule type" value="Genomic_DNA"/>
</dbReference>
<name>A0A3G5AC62_9VIRU</name>
<gene>
    <name evidence="1" type="ORF">Hyperionvirus42_1</name>
</gene>
<proteinExistence type="predicted"/>
<organism evidence="1">
    <name type="scientific">Hyperionvirus sp</name>
    <dbReference type="NCBI Taxonomy" id="2487770"/>
    <lineage>
        <taxon>Viruses</taxon>
        <taxon>Varidnaviria</taxon>
        <taxon>Bamfordvirae</taxon>
        <taxon>Nucleocytoviricota</taxon>
        <taxon>Megaviricetes</taxon>
        <taxon>Imitervirales</taxon>
        <taxon>Mimiviridae</taxon>
        <taxon>Klosneuvirinae</taxon>
    </lineage>
</organism>
<accession>A0A3G5AC62</accession>
<protein>
    <submittedName>
        <fullName evidence="1">Uncharacterized protein</fullName>
    </submittedName>
</protein>
<sequence length="37" mass="4050">MHDGNGAEMNQIQRLKRVNANMLSELGGGHPIDMTRG</sequence>
<reference evidence="1" key="1">
    <citation type="submission" date="2018-10" db="EMBL/GenBank/DDBJ databases">
        <title>Hidden diversity of soil giant viruses.</title>
        <authorList>
            <person name="Schulz F."/>
            <person name="Alteio L."/>
            <person name="Goudeau D."/>
            <person name="Ryan E.M."/>
            <person name="Malmstrom R.R."/>
            <person name="Blanchard J."/>
            <person name="Woyke T."/>
        </authorList>
    </citation>
    <scope>NUCLEOTIDE SEQUENCE</scope>
    <source>
        <strain evidence="1">HYV1</strain>
    </source>
</reference>